<dbReference type="Pfam" id="PF22694">
    <property type="entry name" value="CtpB_N-like"/>
    <property type="match status" value="1"/>
</dbReference>
<name>A0A0G1M3K3_9BACT</name>
<gene>
    <name evidence="7" type="ORF">UX05_C0010G0039</name>
</gene>
<evidence type="ECO:0000259" key="6">
    <source>
        <dbReference type="PROSITE" id="PS50106"/>
    </source>
</evidence>
<dbReference type="AlphaFoldDB" id="A0A0G1M3K3"/>
<comment type="similarity">
    <text evidence="1 5">Belongs to the peptidase S41A family.</text>
</comment>
<dbReference type="Pfam" id="PF03572">
    <property type="entry name" value="Peptidase_S41"/>
    <property type="match status" value="1"/>
</dbReference>
<dbReference type="GO" id="GO:0008236">
    <property type="term" value="F:serine-type peptidase activity"/>
    <property type="evidence" value="ECO:0007669"/>
    <property type="project" value="UniProtKB-KW"/>
</dbReference>
<dbReference type="Pfam" id="PF17820">
    <property type="entry name" value="PDZ_6"/>
    <property type="match status" value="1"/>
</dbReference>
<evidence type="ECO:0000256" key="5">
    <source>
        <dbReference type="RuleBase" id="RU004404"/>
    </source>
</evidence>
<organism evidence="7 8">
    <name type="scientific">Candidatus Amesbacteria bacterium GW2011_GWC2_45_19</name>
    <dbReference type="NCBI Taxonomy" id="1618366"/>
    <lineage>
        <taxon>Bacteria</taxon>
        <taxon>Candidatus Amesiibacteriota</taxon>
    </lineage>
</organism>
<evidence type="ECO:0000256" key="2">
    <source>
        <dbReference type="ARBA" id="ARBA00022670"/>
    </source>
</evidence>
<reference evidence="7 8" key="1">
    <citation type="journal article" date="2015" name="Nature">
        <title>rRNA introns, odd ribosomes, and small enigmatic genomes across a large radiation of phyla.</title>
        <authorList>
            <person name="Brown C.T."/>
            <person name="Hug L.A."/>
            <person name="Thomas B.C."/>
            <person name="Sharon I."/>
            <person name="Castelle C.J."/>
            <person name="Singh A."/>
            <person name="Wilkins M.J."/>
            <person name="Williams K.H."/>
            <person name="Banfield J.F."/>
        </authorList>
    </citation>
    <scope>NUCLEOTIDE SEQUENCE [LARGE SCALE GENOMIC DNA]</scope>
</reference>
<evidence type="ECO:0000313" key="7">
    <source>
        <dbReference type="EMBL" id="KKU02647.1"/>
    </source>
</evidence>
<dbReference type="InterPro" id="IPR029045">
    <property type="entry name" value="ClpP/crotonase-like_dom_sf"/>
</dbReference>
<dbReference type="SUPFAM" id="SSF52096">
    <property type="entry name" value="ClpP/crotonase"/>
    <property type="match status" value="1"/>
</dbReference>
<dbReference type="Gene3D" id="3.30.750.44">
    <property type="match status" value="1"/>
</dbReference>
<keyword evidence="2 5" id="KW-0645">Protease</keyword>
<feature type="domain" description="PDZ" evidence="6">
    <location>
        <begin position="96"/>
        <end position="174"/>
    </location>
</feature>
<dbReference type="GO" id="GO:0007165">
    <property type="term" value="P:signal transduction"/>
    <property type="evidence" value="ECO:0007669"/>
    <property type="project" value="TreeGrafter"/>
</dbReference>
<evidence type="ECO:0000256" key="3">
    <source>
        <dbReference type="ARBA" id="ARBA00022801"/>
    </source>
</evidence>
<dbReference type="SUPFAM" id="SSF50156">
    <property type="entry name" value="PDZ domain-like"/>
    <property type="match status" value="1"/>
</dbReference>
<keyword evidence="3 5" id="KW-0378">Hydrolase</keyword>
<accession>A0A0G1M3K3</accession>
<dbReference type="PANTHER" id="PTHR32060:SF30">
    <property type="entry name" value="CARBOXY-TERMINAL PROCESSING PROTEASE CTPA"/>
    <property type="match status" value="1"/>
</dbReference>
<dbReference type="GO" id="GO:0004175">
    <property type="term" value="F:endopeptidase activity"/>
    <property type="evidence" value="ECO:0007669"/>
    <property type="project" value="TreeGrafter"/>
</dbReference>
<dbReference type="GO" id="GO:0006508">
    <property type="term" value="P:proteolysis"/>
    <property type="evidence" value="ECO:0007669"/>
    <property type="project" value="UniProtKB-KW"/>
</dbReference>
<protein>
    <submittedName>
        <fullName evidence="7">Carboxyl-terminal protease</fullName>
    </submittedName>
</protein>
<comment type="caution">
    <text evidence="7">The sequence shown here is derived from an EMBL/GenBank/DDBJ whole genome shotgun (WGS) entry which is preliminary data.</text>
</comment>
<dbReference type="PANTHER" id="PTHR32060">
    <property type="entry name" value="TAIL-SPECIFIC PROTEASE"/>
    <property type="match status" value="1"/>
</dbReference>
<dbReference type="EMBL" id="LCKS01000010">
    <property type="protein sequence ID" value="KKU02647.1"/>
    <property type="molecule type" value="Genomic_DNA"/>
</dbReference>
<evidence type="ECO:0000256" key="1">
    <source>
        <dbReference type="ARBA" id="ARBA00009179"/>
    </source>
</evidence>
<dbReference type="SMART" id="SM00228">
    <property type="entry name" value="PDZ"/>
    <property type="match status" value="1"/>
</dbReference>
<evidence type="ECO:0000313" key="8">
    <source>
        <dbReference type="Proteomes" id="UP000034264"/>
    </source>
</evidence>
<dbReference type="NCBIfam" id="TIGR00225">
    <property type="entry name" value="prc"/>
    <property type="match status" value="1"/>
</dbReference>
<dbReference type="InterPro" id="IPR001478">
    <property type="entry name" value="PDZ"/>
</dbReference>
<dbReference type="GO" id="GO:0030288">
    <property type="term" value="C:outer membrane-bounded periplasmic space"/>
    <property type="evidence" value="ECO:0007669"/>
    <property type="project" value="TreeGrafter"/>
</dbReference>
<dbReference type="Gene3D" id="3.90.226.10">
    <property type="entry name" value="2-enoyl-CoA Hydratase, Chain A, domain 1"/>
    <property type="match status" value="1"/>
</dbReference>
<keyword evidence="4 5" id="KW-0720">Serine protease</keyword>
<dbReference type="CDD" id="cd07560">
    <property type="entry name" value="Peptidase_S41_CPP"/>
    <property type="match status" value="1"/>
</dbReference>
<dbReference type="InterPro" id="IPR005151">
    <property type="entry name" value="Tail-specific_protease"/>
</dbReference>
<dbReference type="InterPro" id="IPR004447">
    <property type="entry name" value="Peptidase_S41A"/>
</dbReference>
<dbReference type="SMART" id="SM00245">
    <property type="entry name" value="TSPc"/>
    <property type="match status" value="1"/>
</dbReference>
<dbReference type="Gene3D" id="2.30.42.10">
    <property type="match status" value="1"/>
</dbReference>
<dbReference type="CDD" id="cd06782">
    <property type="entry name" value="cpPDZ_CPP-like"/>
    <property type="match status" value="1"/>
</dbReference>
<dbReference type="InterPro" id="IPR041489">
    <property type="entry name" value="PDZ_6"/>
</dbReference>
<dbReference type="InterPro" id="IPR055210">
    <property type="entry name" value="CtpA/B_N"/>
</dbReference>
<evidence type="ECO:0000256" key="4">
    <source>
        <dbReference type="ARBA" id="ARBA00022825"/>
    </source>
</evidence>
<sequence>MRKNLWILVVVVLAGYGGFLVGEQKLKLEIRNWKVGVTSREMPKNLAADFGLFWMVWDKLSEQYVDKSALDPQKMVDGAISGMVQSVGDPYTVYLPVQQNKEAKEDLNGTFDGVGIQLGFKEKTLAVVAPLPQTPADKAGVRAGDLILRIKDPAKNVDRDTERMTLPEAVGLIRGQKGTEVVLTLAREGMEKPFEVSLTRDTIVVKSATVEFRDGVAILKLNRFGDRTQNEWNEAVSQIVTKGARGMVLDLRNNPGGYLDGAVYIAGEFLPAGREVVVQQYGDGIKESRRVDRNGRLLKTKLVVVINEGSASAAEILAGALQDYKRVRVVGMKSFGKGSVQQPEDFPGGAGLHVTIAKWLRPSGEWIDKVGIKPDVEVKMDDKDESNDLQLKKALEML</sequence>
<proteinExistence type="inferred from homology"/>
<dbReference type="PROSITE" id="PS50106">
    <property type="entry name" value="PDZ"/>
    <property type="match status" value="1"/>
</dbReference>
<dbReference type="Proteomes" id="UP000034264">
    <property type="component" value="Unassembled WGS sequence"/>
</dbReference>
<dbReference type="InterPro" id="IPR036034">
    <property type="entry name" value="PDZ_sf"/>
</dbReference>